<reference evidence="3" key="1">
    <citation type="submission" date="2023-10" db="EMBL/GenBank/DDBJ databases">
        <authorList>
            <person name="Hackl T."/>
        </authorList>
    </citation>
    <scope>NUCLEOTIDE SEQUENCE</scope>
</reference>
<organism evidence="3 4">
    <name type="scientific">Anthostomella pinea</name>
    <dbReference type="NCBI Taxonomy" id="933095"/>
    <lineage>
        <taxon>Eukaryota</taxon>
        <taxon>Fungi</taxon>
        <taxon>Dikarya</taxon>
        <taxon>Ascomycota</taxon>
        <taxon>Pezizomycotina</taxon>
        <taxon>Sordariomycetes</taxon>
        <taxon>Xylariomycetidae</taxon>
        <taxon>Xylariales</taxon>
        <taxon>Xylariaceae</taxon>
        <taxon>Anthostomella</taxon>
    </lineage>
</organism>
<evidence type="ECO:0000313" key="3">
    <source>
        <dbReference type="EMBL" id="CAJ2510731.1"/>
    </source>
</evidence>
<dbReference type="PANTHER" id="PTHR21561:SF12">
    <property type="entry name" value="INO80 COMPLEX SUBUNIT B"/>
    <property type="match status" value="1"/>
</dbReference>
<dbReference type="InterPro" id="IPR006880">
    <property type="entry name" value="INO80B_C"/>
</dbReference>
<evidence type="ECO:0000259" key="2">
    <source>
        <dbReference type="SMART" id="SM01406"/>
    </source>
</evidence>
<dbReference type="GO" id="GO:0031011">
    <property type="term" value="C:Ino80 complex"/>
    <property type="evidence" value="ECO:0007669"/>
    <property type="project" value="InterPro"/>
</dbReference>
<feature type="compositionally biased region" description="Acidic residues" evidence="1">
    <location>
        <begin position="233"/>
        <end position="251"/>
    </location>
</feature>
<proteinExistence type="predicted"/>
<sequence>MASRPRRAAAQKANTAITDMVDSDNHTSSRTGRTMSSRTSRRSEDKSAVATVSRGPPSSPSDSNPHIHLTVKLPASKLRQATSSRAGQSSRQVSRENFVGGEIIEGKRNRSQKKSYVLDTSDDDDDDDPAAPDGDEDDDEDAEGEDDDMADMDEDDAEGEIIVDDTMDIDADGDEDDEDAEGEDDDDMDLDQIPPAASVIKVSKAPAKSGITSKSKTSNKPPPVKPVIPQATDSDDDEELSELESEADEIQDTVKVGGGDEEDAEGEDDEIEEAEPAEEDDGLGSDDDDSDGEAPDLTKMTKRQRARFEENGDSLMKLSDGKFIPPHKHFTAEELSMRRSEMARRRRNLSEKRTEEVKMETINKLLKKQAPKISRKAQLLADATPDPESQRANPIFVRWVSNKDGSRVSVPEEMLAGPAGQVFIPGGLGRGKMVEEVS</sequence>
<feature type="compositionally biased region" description="Basic and acidic residues" evidence="1">
    <location>
        <begin position="330"/>
        <end position="355"/>
    </location>
</feature>
<accession>A0AAI8YN47</accession>
<feature type="compositionally biased region" description="Polar residues" evidence="1">
    <location>
        <begin position="79"/>
        <end position="92"/>
    </location>
</feature>
<feature type="compositionally biased region" description="Acidic residues" evidence="1">
    <location>
        <begin position="259"/>
        <end position="294"/>
    </location>
</feature>
<feature type="compositionally biased region" description="Polar residues" evidence="1">
    <location>
        <begin position="210"/>
        <end position="219"/>
    </location>
</feature>
<feature type="compositionally biased region" description="Acidic residues" evidence="1">
    <location>
        <begin position="120"/>
        <end position="190"/>
    </location>
</feature>
<name>A0AAI8YN47_9PEZI</name>
<feature type="domain" description="INO80 complex subunit B-like conserved region" evidence="2">
    <location>
        <begin position="334"/>
        <end position="414"/>
    </location>
</feature>
<dbReference type="SMART" id="SM01406">
    <property type="entry name" value="PAPA-1"/>
    <property type="match status" value="1"/>
</dbReference>
<dbReference type="InterPro" id="IPR029523">
    <property type="entry name" value="INO80B/Ies2"/>
</dbReference>
<keyword evidence="4" id="KW-1185">Reference proteome</keyword>
<dbReference type="GO" id="GO:0006338">
    <property type="term" value="P:chromatin remodeling"/>
    <property type="evidence" value="ECO:0007669"/>
    <property type="project" value="InterPro"/>
</dbReference>
<dbReference type="PANTHER" id="PTHR21561">
    <property type="entry name" value="INO80 COMPLEX SUBUNIT B"/>
    <property type="match status" value="1"/>
</dbReference>
<gene>
    <name evidence="3" type="ORF">KHLLAP_LOCUS11199</name>
</gene>
<dbReference type="Proteomes" id="UP001295740">
    <property type="component" value="Unassembled WGS sequence"/>
</dbReference>
<dbReference type="AlphaFoldDB" id="A0AAI8YN47"/>
<protein>
    <submittedName>
        <fullName evidence="3">Uu.00g063560.m01.CDS01</fullName>
    </submittedName>
</protein>
<comment type="caution">
    <text evidence="3">The sequence shown here is derived from an EMBL/GenBank/DDBJ whole genome shotgun (WGS) entry which is preliminary data.</text>
</comment>
<dbReference type="Pfam" id="PF04795">
    <property type="entry name" value="PAPA-1"/>
    <property type="match status" value="1"/>
</dbReference>
<evidence type="ECO:0000313" key="4">
    <source>
        <dbReference type="Proteomes" id="UP001295740"/>
    </source>
</evidence>
<feature type="compositionally biased region" description="Low complexity" evidence="1">
    <location>
        <begin position="28"/>
        <end position="38"/>
    </location>
</feature>
<feature type="region of interest" description="Disordered" evidence="1">
    <location>
        <begin position="1"/>
        <end position="355"/>
    </location>
</feature>
<dbReference type="EMBL" id="CAUWAG010000018">
    <property type="protein sequence ID" value="CAJ2510731.1"/>
    <property type="molecule type" value="Genomic_DNA"/>
</dbReference>
<evidence type="ECO:0000256" key="1">
    <source>
        <dbReference type="SAM" id="MobiDB-lite"/>
    </source>
</evidence>